<dbReference type="Proteomes" id="UP000632138">
    <property type="component" value="Unassembled WGS sequence"/>
</dbReference>
<keyword evidence="2" id="KW-1185">Reference proteome</keyword>
<comment type="caution">
    <text evidence="1">The sequence shown here is derived from an EMBL/GenBank/DDBJ whole genome shotgun (WGS) entry which is preliminary data.</text>
</comment>
<evidence type="ECO:0000313" key="1">
    <source>
        <dbReference type="EMBL" id="MBM2623228.1"/>
    </source>
</evidence>
<protein>
    <submittedName>
        <fullName evidence="1">Uncharacterized protein</fullName>
    </submittedName>
</protein>
<sequence length="147" mass="16851">MADWLPIAGTLLGAVVGSTSTLLSQRLAFGRDRAAKLTDLRREAVTRFLSEIHKHQRELYSLHERYPDAATREGAIKRVSPIEAQVALDNVRFLATAEVVAQAESLWLHVRESNFARGNAKSRIRWRRVYWEMRKDLVFSFRASLET</sequence>
<name>A0ABS2AV39_9ACTN</name>
<dbReference type="EMBL" id="JAENHP010000033">
    <property type="protein sequence ID" value="MBM2623228.1"/>
    <property type="molecule type" value="Genomic_DNA"/>
</dbReference>
<proteinExistence type="predicted"/>
<evidence type="ECO:0000313" key="2">
    <source>
        <dbReference type="Proteomes" id="UP000632138"/>
    </source>
</evidence>
<reference evidence="1 2" key="1">
    <citation type="submission" date="2021-01" db="EMBL/GenBank/DDBJ databases">
        <title>Actinoplanes sp. nov. LDG1-06 isolated from lichen.</title>
        <authorList>
            <person name="Saeng-In P."/>
            <person name="Phongsopitanun W."/>
            <person name="Kanchanasin P."/>
            <person name="Yuki M."/>
            <person name="Kudo T."/>
            <person name="Ohkuma M."/>
            <person name="Tanasupawat S."/>
        </authorList>
    </citation>
    <scope>NUCLEOTIDE SEQUENCE [LARGE SCALE GENOMIC DNA]</scope>
    <source>
        <strain evidence="1 2">LDG1-06</strain>
    </source>
</reference>
<dbReference type="RefSeq" id="WP_203383581.1">
    <property type="nucleotide sequence ID" value="NZ_JAENHP010000033.1"/>
</dbReference>
<gene>
    <name evidence="1" type="ORF">JIG36_47805</name>
</gene>
<accession>A0ABS2AV39</accession>
<organism evidence="1 2">
    <name type="scientific">Paractinoplanes ovalisporus</name>
    <dbReference type="NCBI Taxonomy" id="2810368"/>
    <lineage>
        <taxon>Bacteria</taxon>
        <taxon>Bacillati</taxon>
        <taxon>Actinomycetota</taxon>
        <taxon>Actinomycetes</taxon>
        <taxon>Micromonosporales</taxon>
        <taxon>Micromonosporaceae</taxon>
        <taxon>Paractinoplanes</taxon>
    </lineage>
</organism>